<dbReference type="InterPro" id="IPR001590">
    <property type="entry name" value="Peptidase_M12B"/>
</dbReference>
<feature type="signal peptide" evidence="15">
    <location>
        <begin position="1"/>
        <end position="23"/>
    </location>
</feature>
<feature type="binding site" evidence="12 14">
    <location>
        <position position="360"/>
    </location>
    <ligand>
        <name>Zn(2+)</name>
        <dbReference type="ChEBI" id="CHEBI:29105"/>
        <note>catalytic</note>
    </ligand>
</feature>
<feature type="disulfide bond" evidence="13">
    <location>
        <begin position="480"/>
        <end position="491"/>
    </location>
</feature>
<keyword evidence="4 12" id="KW-0479">Metal-binding</keyword>
<dbReference type="Pfam" id="PF00090">
    <property type="entry name" value="TSP_1"/>
    <property type="match status" value="1"/>
</dbReference>
<comment type="cofactor">
    <cofactor evidence="12">
        <name>Zn(2+)</name>
        <dbReference type="ChEBI" id="CHEBI:29105"/>
    </cofactor>
    <text evidence="12">Binds 1 zinc ion per subunit.</text>
</comment>
<dbReference type="InterPro" id="IPR013273">
    <property type="entry name" value="ADAMTS/ADAMTS-like"/>
</dbReference>
<dbReference type="PANTHER" id="PTHR13723">
    <property type="entry name" value="ADAMTS A DISINTEGRIN AND METALLOPROTEASE WITH THROMBOSPONDIN MOTIFS PROTEASE"/>
    <property type="match status" value="1"/>
</dbReference>
<dbReference type="InterPro" id="IPR010294">
    <property type="entry name" value="ADAMTS_spacer1"/>
</dbReference>
<name>A0A8B8CAX7_CRAVI</name>
<dbReference type="FunFam" id="2.20.100.10:FF:000007">
    <property type="entry name" value="Thrombospondin 1"/>
    <property type="match status" value="1"/>
</dbReference>
<evidence type="ECO:0000256" key="11">
    <source>
        <dbReference type="PIRSR" id="PIRSR613273-1"/>
    </source>
</evidence>
<dbReference type="PROSITE" id="PS50092">
    <property type="entry name" value="TSP1"/>
    <property type="match status" value="6"/>
</dbReference>
<feature type="disulfide bond" evidence="13">
    <location>
        <begin position="528"/>
        <end position="540"/>
    </location>
</feature>
<evidence type="ECO:0000256" key="15">
    <source>
        <dbReference type="SAM" id="SignalP"/>
    </source>
</evidence>
<keyword evidence="15" id="KW-0732">Signal</keyword>
<dbReference type="InterPro" id="IPR024079">
    <property type="entry name" value="MetalloPept_cat_dom_sf"/>
</dbReference>
<evidence type="ECO:0000256" key="8">
    <source>
        <dbReference type="ARBA" id="ARBA00023049"/>
    </source>
</evidence>
<dbReference type="Pfam" id="PF05986">
    <property type="entry name" value="ADAMTS_spacer1"/>
    <property type="match status" value="1"/>
</dbReference>
<dbReference type="PRINTS" id="PR01705">
    <property type="entry name" value="TSP1REPEAT"/>
</dbReference>
<gene>
    <name evidence="18" type="primary">LOC111117960</name>
</gene>
<evidence type="ECO:0000313" key="18">
    <source>
        <dbReference type="RefSeq" id="XP_022312917.1"/>
    </source>
</evidence>
<feature type="binding site" evidence="12">
    <location>
        <position position="212"/>
    </location>
    <ligand>
        <name>Ca(2+)</name>
        <dbReference type="ChEBI" id="CHEBI:29108"/>
        <label>2</label>
    </ligand>
</feature>
<evidence type="ECO:0000256" key="14">
    <source>
        <dbReference type="PROSITE-ProRule" id="PRU00276"/>
    </source>
</evidence>
<dbReference type="PROSITE" id="PS50215">
    <property type="entry name" value="ADAM_MEPRO"/>
    <property type="match status" value="1"/>
</dbReference>
<feature type="binding site" evidence="12 14">
    <location>
        <position position="350"/>
    </location>
    <ligand>
        <name>Zn(2+)</name>
        <dbReference type="ChEBI" id="CHEBI:29105"/>
        <note>catalytic</note>
    </ligand>
</feature>
<dbReference type="Proteomes" id="UP000694844">
    <property type="component" value="Chromosome 2"/>
</dbReference>
<dbReference type="GO" id="GO:0046872">
    <property type="term" value="F:metal ion binding"/>
    <property type="evidence" value="ECO:0007669"/>
    <property type="project" value="UniProtKB-KW"/>
</dbReference>
<evidence type="ECO:0000256" key="3">
    <source>
        <dbReference type="ARBA" id="ARBA00022670"/>
    </source>
</evidence>
<feature type="disulfide bond" evidence="13">
    <location>
        <begin position="513"/>
        <end position="550"/>
    </location>
</feature>
<dbReference type="Gene3D" id="2.60.120.830">
    <property type="match status" value="1"/>
</dbReference>
<keyword evidence="6" id="KW-0378">Hydrolase</keyword>
<dbReference type="Pfam" id="PF01421">
    <property type="entry name" value="Reprolysin"/>
    <property type="match status" value="1"/>
</dbReference>
<keyword evidence="8" id="KW-0482">Metalloprotease</keyword>
<dbReference type="GeneID" id="111117960"/>
<protein>
    <submittedName>
        <fullName evidence="18">A disintegrin and metalloproteinase with thrombospondin motifs 2-like</fullName>
    </submittedName>
</protein>
<evidence type="ECO:0000259" key="16">
    <source>
        <dbReference type="PROSITE" id="PS50215"/>
    </source>
</evidence>
<feature type="domain" description="Peptidase M12B" evidence="16">
    <location>
        <begin position="209"/>
        <end position="412"/>
    </location>
</feature>
<evidence type="ECO:0000256" key="13">
    <source>
        <dbReference type="PIRSR" id="PIRSR613273-3"/>
    </source>
</evidence>
<feature type="binding site" evidence="12 14">
    <location>
        <position position="354"/>
    </location>
    <ligand>
        <name>Zn(2+)</name>
        <dbReference type="ChEBI" id="CHEBI:29105"/>
        <note>catalytic</note>
    </ligand>
</feature>
<feature type="disulfide bond" evidence="13">
    <location>
        <begin position="443"/>
        <end position="467"/>
    </location>
</feature>
<keyword evidence="9 13" id="KW-1015">Disulfide bond</keyword>
<evidence type="ECO:0000256" key="1">
    <source>
        <dbReference type="ARBA" id="ARBA00004613"/>
    </source>
</evidence>
<dbReference type="InterPro" id="IPR036383">
    <property type="entry name" value="TSP1_rpt_sf"/>
</dbReference>
<dbReference type="GO" id="GO:0030198">
    <property type="term" value="P:extracellular matrix organization"/>
    <property type="evidence" value="ECO:0007669"/>
    <property type="project" value="InterPro"/>
</dbReference>
<dbReference type="Pfam" id="PF17771">
    <property type="entry name" value="ADAMTS_CR_2"/>
    <property type="match status" value="1"/>
</dbReference>
<evidence type="ECO:0000256" key="12">
    <source>
        <dbReference type="PIRSR" id="PIRSR613273-2"/>
    </source>
</evidence>
<keyword evidence="5" id="KW-0677">Repeat</keyword>
<dbReference type="InterPro" id="IPR045371">
    <property type="entry name" value="ADAMTS_CR_3"/>
</dbReference>
<feature type="disulfide bond" evidence="13">
    <location>
        <begin position="432"/>
        <end position="456"/>
    </location>
</feature>
<keyword evidence="7 12" id="KW-0862">Zinc</keyword>
<dbReference type="RefSeq" id="XP_022312917.1">
    <property type="nucleotide sequence ID" value="XM_022457209.1"/>
</dbReference>
<dbReference type="PANTHER" id="PTHR13723:SF304">
    <property type="entry name" value="A DISINTEGRIN AND METALLOPROTEINASE WITH THROMBOSPONDIN MOTIFS 2-LIKE PROTEIN"/>
    <property type="match status" value="1"/>
</dbReference>
<feature type="disulfide bond" evidence="13">
    <location>
        <begin position="286"/>
        <end position="334"/>
    </location>
</feature>
<keyword evidence="17" id="KW-1185">Reference proteome</keyword>
<dbReference type="GO" id="GO:0005576">
    <property type="term" value="C:extracellular region"/>
    <property type="evidence" value="ECO:0007669"/>
    <property type="project" value="UniProtKB-SubCell"/>
</dbReference>
<feature type="disulfide bond" evidence="13">
    <location>
        <begin position="328"/>
        <end position="407"/>
    </location>
</feature>
<dbReference type="Pfam" id="PF19030">
    <property type="entry name" value="TSP1_ADAMTS"/>
    <property type="match status" value="7"/>
</dbReference>
<dbReference type="InterPro" id="IPR050439">
    <property type="entry name" value="ADAMTS_ADAMTS-like"/>
</dbReference>
<evidence type="ECO:0000256" key="4">
    <source>
        <dbReference type="ARBA" id="ARBA00022723"/>
    </source>
</evidence>
<evidence type="ECO:0000313" key="17">
    <source>
        <dbReference type="Proteomes" id="UP000694844"/>
    </source>
</evidence>
<dbReference type="Pfam" id="PF19236">
    <property type="entry name" value="ADAMTS_CR_3"/>
    <property type="match status" value="1"/>
</dbReference>
<dbReference type="SUPFAM" id="SSF82895">
    <property type="entry name" value="TSP-1 type 1 repeat"/>
    <property type="match status" value="9"/>
</dbReference>
<sequence>MNAEYIMSVLQQILLIVPILVETTIVVENHKRSCQQEKDQVSIPFISTISGKFVSNIPFDPPSHKPGPHADKKTSDPSRLYITIPLQEATFTLELYKEYIHTSQRYHEWTSENITYSQLMEDDCFYQGRVIGQDRSFAAVSLCDGLNGYIQTDDFEISIDHMGHSETEKVTEVIQHHVKTCTIPAGIGRMRPKERLHNRRKRQASGARKYLEVLIAADTSVTAIVGKDKIETYLLSLMNIVNKVYKHDTLSADIEVVTVKVLEMDKKSEGNIIFSNDARRTVDNFCKWTHQQAYNRMNNNGGYHFDVAVLLTRTGIGPAGYAPITGMCNPARSCAVVKDEGFTSAFIIAHEVAHVFGLYHNGHGNSCSGRQYETSIMAAMVKSNLQQYWWTKCSSQRMDEVLPHLPCLSNKPSTSLTVELPVGQKFTLNEQCRHEFGAGNVLCPQFYGQSCAMLWCSGSEDRRSIMCKTKRGPPLEGTPCGPEQRCEEGRCVYFGYHAPVNGGWSDWGNWSSCSAACGIGLRQRTRDCTNPRPQYGGEDCTGESDQMDTCKSTTCTSFTDVRKVQCFMVDSMNIRPGHNWLPYQVRDPEKLCVLSCISNSTGEIATFDSIPVDNGVPCSYDETNSICVDGKCINVGCDGKMNSSAEEDECGICNGDGSQCKRVMGRFHKKFDANQHNYVDLLVLPKGSRNITIKKVTSATHFLALQDPRYGTYLLNGGRMLGRSREFAAAGAWFVYENNGVEILESKGPIRTKLKVEVFPRNRHAYASYDYQYIVSKDDNTHERMMYYYKYEGWTDCSVTCGTGEQNLIYGCYSKEDDTKVEQDRCQLLKDPRGKPYKCERSPCSAEQLRWAMLNDWTDCNETCGDHGFQEQLYKCERDVNGKIEHIGLTVCDEVLPPPKYTRACNRVPCKVFNWVESEKWSECSHTCGNSGEKTKIYHCEGSAKRKVEDKYCKGPKPVKTEECNRMPCVNEWYKYVSTEAWGPCSATCGDSSYQSRLKECVRFNSNNETEKVSMSHCSNLLEEDDIRPCNFVPCYQATYRWIVVADWSECSTECGNEGIQYQLNKCFDVTFEYAMKNVEDVFCDESSSGNSTRPCNRVDCFNYEWVSQTWGECSATCGSNGIRKQLFSCSKVYLNKTIQDVDASFCNHLQIPLITENCNRAPCERTIYSWISLPDWTSCSVTCGKGTEQAQFGCFAFHKNDTMTRVENETLCRISAKPVNQRPCDRGSCESYRWSEVFDWTACSASCGEEGVQRKIHVCEHVSTDGSIIPTSSSFCENLPDISEIRPCNRMPCVSWRYRVRHVPYLSDCSESCGDSGVSFYQYVCEKEFANGTLEGVKMENCANIVFPNTTYPCNRVSCGRQWVAGEWGRCSVSCGVGVQRRYIYCGSIAENLNPAKCSSPPPDTTRVCNEQECPSGCVDRIPICSRGANQRNCRYRGYKFMCCASCAKFQN</sequence>
<dbReference type="SUPFAM" id="SSF55486">
    <property type="entry name" value="Metalloproteases ('zincins'), catalytic domain"/>
    <property type="match status" value="1"/>
</dbReference>
<dbReference type="PRINTS" id="PR01857">
    <property type="entry name" value="ADAMTSFAMILY"/>
</dbReference>
<evidence type="ECO:0000256" key="5">
    <source>
        <dbReference type="ARBA" id="ARBA00022737"/>
    </source>
</evidence>
<keyword evidence="2" id="KW-0964">Secreted</keyword>
<evidence type="ECO:0000256" key="9">
    <source>
        <dbReference type="ARBA" id="ARBA00023157"/>
    </source>
</evidence>
<feature type="binding site" evidence="12">
    <location>
        <position position="407"/>
    </location>
    <ligand>
        <name>Ca(2+)</name>
        <dbReference type="ChEBI" id="CHEBI:29108"/>
        <label>1</label>
    </ligand>
</feature>
<keyword evidence="10" id="KW-0325">Glycoprotein</keyword>
<dbReference type="Gene3D" id="3.40.390.10">
    <property type="entry name" value="Collagenase (Catalytic Domain)"/>
    <property type="match status" value="1"/>
</dbReference>
<dbReference type="InterPro" id="IPR041645">
    <property type="entry name" value="ADAMTS_CR_2"/>
</dbReference>
<reference evidence="18" key="1">
    <citation type="submission" date="2025-08" db="UniProtKB">
        <authorList>
            <consortium name="RefSeq"/>
        </authorList>
    </citation>
    <scope>IDENTIFICATION</scope>
    <source>
        <tissue evidence="18">Whole sample</tissue>
    </source>
</reference>
<proteinExistence type="predicted"/>
<dbReference type="OrthoDB" id="5855429at2759"/>
<feature type="binding site" evidence="12">
    <location>
        <position position="212"/>
    </location>
    <ligand>
        <name>Ca(2+)</name>
        <dbReference type="ChEBI" id="CHEBI:29108"/>
        <label>1</label>
    </ligand>
</feature>
<dbReference type="Gene3D" id="3.40.1620.60">
    <property type="match status" value="1"/>
</dbReference>
<dbReference type="InterPro" id="IPR000884">
    <property type="entry name" value="TSP1_rpt"/>
</dbReference>
<accession>A0A8B8CAX7</accession>
<feature type="disulfide bond" evidence="13">
    <location>
        <begin position="517"/>
        <end position="555"/>
    </location>
</feature>
<keyword evidence="3" id="KW-0645">Protease</keyword>
<dbReference type="KEGG" id="cvn:111117960"/>
<evidence type="ECO:0000256" key="7">
    <source>
        <dbReference type="ARBA" id="ARBA00022833"/>
    </source>
</evidence>
<evidence type="ECO:0000256" key="10">
    <source>
        <dbReference type="ARBA" id="ARBA00023180"/>
    </source>
</evidence>
<feature type="binding site" evidence="12">
    <location>
        <position position="306"/>
    </location>
    <ligand>
        <name>Ca(2+)</name>
        <dbReference type="ChEBI" id="CHEBI:29108"/>
        <label>1</label>
    </ligand>
</feature>
<organism evidence="17 18">
    <name type="scientific">Crassostrea virginica</name>
    <name type="common">Eastern oyster</name>
    <dbReference type="NCBI Taxonomy" id="6565"/>
    <lineage>
        <taxon>Eukaryota</taxon>
        <taxon>Metazoa</taxon>
        <taxon>Spiralia</taxon>
        <taxon>Lophotrochozoa</taxon>
        <taxon>Mollusca</taxon>
        <taxon>Bivalvia</taxon>
        <taxon>Autobranchia</taxon>
        <taxon>Pteriomorphia</taxon>
        <taxon>Ostreida</taxon>
        <taxon>Ostreoidea</taxon>
        <taxon>Ostreidae</taxon>
        <taxon>Crassostrea</taxon>
    </lineage>
</organism>
<dbReference type="GO" id="GO:0004222">
    <property type="term" value="F:metalloendopeptidase activity"/>
    <property type="evidence" value="ECO:0007669"/>
    <property type="project" value="InterPro"/>
</dbReference>
<dbReference type="GO" id="GO:0006508">
    <property type="term" value="P:proteolysis"/>
    <property type="evidence" value="ECO:0007669"/>
    <property type="project" value="UniProtKB-KW"/>
</dbReference>
<feature type="chain" id="PRO_5034487636" evidence="15">
    <location>
        <begin position="24"/>
        <end position="1453"/>
    </location>
</feature>
<comment type="caution">
    <text evidence="14">Lacks conserved residue(s) required for the propagation of feature annotation.</text>
</comment>
<feature type="active site" evidence="11 14">
    <location>
        <position position="351"/>
    </location>
</feature>
<dbReference type="Gene3D" id="2.20.100.10">
    <property type="entry name" value="Thrombospondin type-1 (TSP1) repeat"/>
    <property type="match status" value="9"/>
</dbReference>
<keyword evidence="12" id="KW-0106">Calcium</keyword>
<dbReference type="SMART" id="SM00209">
    <property type="entry name" value="TSP1"/>
    <property type="match status" value="10"/>
</dbReference>
<evidence type="ECO:0000256" key="2">
    <source>
        <dbReference type="ARBA" id="ARBA00022525"/>
    </source>
</evidence>
<comment type="subcellular location">
    <subcellularLocation>
        <location evidence="1">Secreted</location>
    </subcellularLocation>
</comment>
<feature type="disulfide bond" evidence="13">
    <location>
        <begin position="367"/>
        <end position="393"/>
    </location>
</feature>
<evidence type="ECO:0000256" key="6">
    <source>
        <dbReference type="ARBA" id="ARBA00022801"/>
    </source>
</evidence>
<feature type="disulfide bond" evidence="13">
    <location>
        <begin position="451"/>
        <end position="486"/>
    </location>
</feature>